<gene>
    <name evidence="1" type="primary">nAcRbeta-64B-RA</name>
</gene>
<sequence length="73" mass="8328">MCRPFLFNFSHQNSKMMLMLKTKNRFKKSDNASVLSAYLSQSLSSTLPLSLSISLCLSLSVYKLNHPKNPFKN</sequence>
<dbReference type="AlphaFoldDB" id="D9PTW8"/>
<proteinExistence type="evidence at transcript level"/>
<reference evidence="1" key="1">
    <citation type="submission" date="2010-08" db="EMBL/GenBank/DDBJ databases">
        <authorList>
            <person name="Carlson J."/>
            <person name="Booth B."/>
            <person name="Frise E."/>
            <person name="Park S."/>
            <person name="Wan K."/>
            <person name="Yu C."/>
            <person name="Celniker S."/>
        </authorList>
    </citation>
    <scope>NUCLEOTIDE SEQUENCE</scope>
</reference>
<name>D9PTW8_DROME</name>
<evidence type="ECO:0000313" key="1">
    <source>
        <dbReference type="EMBL" id="ADM07133.1"/>
    </source>
</evidence>
<organism evidence="1">
    <name type="scientific">Drosophila melanogaster</name>
    <name type="common">Fruit fly</name>
    <dbReference type="NCBI Taxonomy" id="7227"/>
    <lineage>
        <taxon>Eukaryota</taxon>
        <taxon>Metazoa</taxon>
        <taxon>Ecdysozoa</taxon>
        <taxon>Arthropoda</taxon>
        <taxon>Hexapoda</taxon>
        <taxon>Insecta</taxon>
        <taxon>Pterygota</taxon>
        <taxon>Neoptera</taxon>
        <taxon>Endopterygota</taxon>
        <taxon>Diptera</taxon>
        <taxon>Brachycera</taxon>
        <taxon>Muscomorpha</taxon>
        <taxon>Ephydroidea</taxon>
        <taxon>Drosophilidae</taxon>
        <taxon>Drosophila</taxon>
        <taxon>Sophophora</taxon>
    </lineage>
</organism>
<protein>
    <submittedName>
        <fullName evidence="1">IP14831p</fullName>
    </submittedName>
</protein>
<accession>D9PTW8</accession>
<dbReference type="EMBL" id="BT125127">
    <property type="protein sequence ID" value="ADM07133.1"/>
    <property type="molecule type" value="mRNA"/>
</dbReference>